<keyword evidence="2" id="KW-1185">Reference proteome</keyword>
<reference evidence="1 2" key="1">
    <citation type="journal article" date="2022" name="bioRxiv">
        <title>The genome of the oomycete Peronosclerospora sorghi, a cosmopolitan pathogen of maize and sorghum, is inflated with dispersed pseudogenes.</title>
        <authorList>
            <person name="Fletcher K."/>
            <person name="Martin F."/>
            <person name="Isakeit T."/>
            <person name="Cavanaugh K."/>
            <person name="Magill C."/>
            <person name="Michelmore R."/>
        </authorList>
    </citation>
    <scope>NUCLEOTIDE SEQUENCE [LARGE SCALE GENOMIC DNA]</scope>
    <source>
        <strain evidence="1">P6</strain>
    </source>
</reference>
<accession>A0ACC0VGT5</accession>
<gene>
    <name evidence="1" type="ORF">PsorP6_013785</name>
</gene>
<dbReference type="EMBL" id="CM047588">
    <property type="protein sequence ID" value="KAI9905634.1"/>
    <property type="molecule type" value="Genomic_DNA"/>
</dbReference>
<dbReference type="Proteomes" id="UP001163321">
    <property type="component" value="Chromosome 9"/>
</dbReference>
<comment type="caution">
    <text evidence="1">The sequence shown here is derived from an EMBL/GenBank/DDBJ whole genome shotgun (WGS) entry which is preliminary data.</text>
</comment>
<evidence type="ECO:0000313" key="1">
    <source>
        <dbReference type="EMBL" id="KAI9905634.1"/>
    </source>
</evidence>
<evidence type="ECO:0000313" key="2">
    <source>
        <dbReference type="Proteomes" id="UP001163321"/>
    </source>
</evidence>
<protein>
    <submittedName>
        <fullName evidence="1">Uncharacterized protein</fullName>
    </submittedName>
</protein>
<name>A0ACC0VGT5_9STRA</name>
<proteinExistence type="predicted"/>
<organism evidence="1 2">
    <name type="scientific">Peronosclerospora sorghi</name>
    <dbReference type="NCBI Taxonomy" id="230839"/>
    <lineage>
        <taxon>Eukaryota</taxon>
        <taxon>Sar</taxon>
        <taxon>Stramenopiles</taxon>
        <taxon>Oomycota</taxon>
        <taxon>Peronosporomycetes</taxon>
        <taxon>Peronosporales</taxon>
        <taxon>Peronosporaceae</taxon>
        <taxon>Peronosclerospora</taxon>
    </lineage>
</organism>
<sequence>MVNKSWVYVTLYVDDLLIGAKTFEVIQDIASEIGKKFNLKVLGSVCFILGIEVDYNQEKIQLKMIQGTYIERMVDKYNQDDAKPVYNPVVEDQLLTKNEKKDGKMDNRPYRSLVGSLLYVATGTRPDIAFAVCQLSRHLEQPCEEQWKAAIRVLKYLKSTKITGICYTGISQNITIEAYSDADWAGNRDNQKSTSGVISMVNGAPVIFKSKIQQSVALRTAEAEHLALYLCLQEILWIKSLFNELKIKIDYLIPIYKDNQSEIEIAKNNRYQSRSKNIDIRYHFIRDQIKAKVVDIIYIETKYQLSDLLTKAISTRRFRLLLDKSKIGNFKSREGVGIDQFDVQ</sequence>